<protein>
    <recommendedName>
        <fullName evidence="1">Protein kinase domain-containing protein</fullName>
    </recommendedName>
</protein>
<feature type="domain" description="Protein kinase" evidence="1">
    <location>
        <begin position="1"/>
        <end position="101"/>
    </location>
</feature>
<dbReference type="PROSITE" id="PS50011">
    <property type="entry name" value="PROTEIN_KINASE_DOM"/>
    <property type="match status" value="1"/>
</dbReference>
<evidence type="ECO:0000313" key="2">
    <source>
        <dbReference type="EMBL" id="PPR92409.1"/>
    </source>
</evidence>
<dbReference type="InterPro" id="IPR001245">
    <property type="entry name" value="Ser-Thr/Tyr_kinase_cat_dom"/>
</dbReference>
<dbReference type="AlphaFoldDB" id="A0A2P5WMT9"/>
<dbReference type="GO" id="GO:0005524">
    <property type="term" value="F:ATP binding"/>
    <property type="evidence" value="ECO:0007669"/>
    <property type="project" value="InterPro"/>
</dbReference>
<dbReference type="InterPro" id="IPR051564">
    <property type="entry name" value="LRR_receptor-like_kinase"/>
</dbReference>
<dbReference type="SUPFAM" id="SSF56112">
    <property type="entry name" value="Protein kinase-like (PK-like)"/>
    <property type="match status" value="1"/>
</dbReference>
<dbReference type="OrthoDB" id="676979at2759"/>
<dbReference type="GO" id="GO:0016020">
    <property type="term" value="C:membrane"/>
    <property type="evidence" value="ECO:0007669"/>
    <property type="project" value="TreeGrafter"/>
</dbReference>
<dbReference type="InterPro" id="IPR000719">
    <property type="entry name" value="Prot_kinase_dom"/>
</dbReference>
<dbReference type="Pfam" id="PF07714">
    <property type="entry name" value="PK_Tyr_Ser-Thr"/>
    <property type="match status" value="1"/>
</dbReference>
<dbReference type="PANTHER" id="PTHR48055">
    <property type="entry name" value="LEUCINE-RICH REPEAT RECEPTOR PROTEIN KINASE EMS1"/>
    <property type="match status" value="1"/>
</dbReference>
<organism evidence="2 4">
    <name type="scientific">Gossypium barbadense</name>
    <name type="common">Sea Island cotton</name>
    <name type="synonym">Hibiscus barbadensis</name>
    <dbReference type="NCBI Taxonomy" id="3634"/>
    <lineage>
        <taxon>Eukaryota</taxon>
        <taxon>Viridiplantae</taxon>
        <taxon>Streptophyta</taxon>
        <taxon>Embryophyta</taxon>
        <taxon>Tracheophyta</taxon>
        <taxon>Spermatophyta</taxon>
        <taxon>Magnoliopsida</taxon>
        <taxon>eudicotyledons</taxon>
        <taxon>Gunneridae</taxon>
        <taxon>Pentapetalae</taxon>
        <taxon>rosids</taxon>
        <taxon>malvids</taxon>
        <taxon>Malvales</taxon>
        <taxon>Malvaceae</taxon>
        <taxon>Malvoideae</taxon>
        <taxon>Gossypium</taxon>
    </lineage>
</organism>
<gene>
    <name evidence="2" type="ORF">GOBAR_AA28274</name>
    <name evidence="3" type="ORF">GOBAR_AA28275</name>
</gene>
<sequence length="116" mass="12731">MSEKSDIYGFGLILIELLTGKSPADAEFGDQHQSMVEWARYCYSDCHLDMWVDPMIRPGHASDVNHNQIVETLNLALHCTAGDPTARPSATDVSKTLQSAFRITSCVSTLKLSSSV</sequence>
<evidence type="ECO:0000313" key="4">
    <source>
        <dbReference type="Proteomes" id="UP000239757"/>
    </source>
</evidence>
<dbReference type="EMBL" id="KZ667084">
    <property type="protein sequence ID" value="PPR92410.1"/>
    <property type="molecule type" value="Genomic_DNA"/>
</dbReference>
<evidence type="ECO:0000259" key="1">
    <source>
        <dbReference type="PROSITE" id="PS50011"/>
    </source>
</evidence>
<reference evidence="2 4" key="1">
    <citation type="submission" date="2015-01" db="EMBL/GenBank/DDBJ databases">
        <title>Genome of allotetraploid Gossypium barbadense reveals genomic plasticity and fiber elongation in cotton evolution.</title>
        <authorList>
            <person name="Chen X."/>
            <person name="Liu X."/>
            <person name="Zhao B."/>
            <person name="Zheng H."/>
            <person name="Hu Y."/>
            <person name="Lu G."/>
            <person name="Yang C."/>
            <person name="Chen J."/>
            <person name="Shan C."/>
            <person name="Zhang L."/>
            <person name="Zhou Y."/>
            <person name="Wang L."/>
            <person name="Guo W."/>
            <person name="Bai Y."/>
            <person name="Ruan J."/>
            <person name="Shangguan X."/>
            <person name="Mao Y."/>
            <person name="Jiang J."/>
            <person name="Zhu Y."/>
            <person name="Lei J."/>
            <person name="Kang H."/>
            <person name="Chen S."/>
            <person name="He X."/>
            <person name="Wang R."/>
            <person name="Wang Y."/>
            <person name="Chen J."/>
            <person name="Wang L."/>
            <person name="Yu S."/>
            <person name="Wang B."/>
            <person name="Wei J."/>
            <person name="Song S."/>
            <person name="Lu X."/>
            <person name="Gao Z."/>
            <person name="Gu W."/>
            <person name="Deng X."/>
            <person name="Ma D."/>
            <person name="Wang S."/>
            <person name="Liang W."/>
            <person name="Fang L."/>
            <person name="Cai C."/>
            <person name="Zhu X."/>
            <person name="Zhou B."/>
            <person name="Zhang Y."/>
            <person name="Chen Z."/>
            <person name="Xu S."/>
            <person name="Zhu R."/>
            <person name="Wang S."/>
            <person name="Zhang T."/>
            <person name="Zhao G."/>
        </authorList>
    </citation>
    <scope>NUCLEOTIDE SEQUENCE [LARGE SCALE GENOMIC DNA]</scope>
    <source>
        <strain evidence="4">cv. Xinhai21</strain>
        <tissue evidence="2">Leaf</tissue>
    </source>
</reference>
<proteinExistence type="predicted"/>
<dbReference type="EMBL" id="KZ667084">
    <property type="protein sequence ID" value="PPR92409.1"/>
    <property type="molecule type" value="Genomic_DNA"/>
</dbReference>
<dbReference type="Gene3D" id="1.10.510.10">
    <property type="entry name" value="Transferase(Phosphotransferase) domain 1"/>
    <property type="match status" value="1"/>
</dbReference>
<dbReference type="Proteomes" id="UP000239757">
    <property type="component" value="Unassembled WGS sequence"/>
</dbReference>
<dbReference type="GO" id="GO:0004672">
    <property type="term" value="F:protein kinase activity"/>
    <property type="evidence" value="ECO:0007669"/>
    <property type="project" value="InterPro"/>
</dbReference>
<dbReference type="InterPro" id="IPR011009">
    <property type="entry name" value="Kinase-like_dom_sf"/>
</dbReference>
<name>A0A2P5WMT9_GOSBA</name>
<evidence type="ECO:0000313" key="3">
    <source>
        <dbReference type="EMBL" id="PPR92410.1"/>
    </source>
</evidence>
<dbReference type="PANTHER" id="PTHR48055:SF57">
    <property type="entry name" value="PROTEIN KINASE DOMAIN-CONTAINING PROTEIN"/>
    <property type="match status" value="1"/>
</dbReference>
<accession>A0A2P5WMT9</accession>